<comment type="caution">
    <text evidence="1">The sequence shown here is derived from an EMBL/GenBank/DDBJ whole genome shotgun (WGS) entry which is preliminary data.</text>
</comment>
<organism evidence="1">
    <name type="scientific">marine sediment metagenome</name>
    <dbReference type="NCBI Taxonomy" id="412755"/>
    <lineage>
        <taxon>unclassified sequences</taxon>
        <taxon>metagenomes</taxon>
        <taxon>ecological metagenomes</taxon>
    </lineage>
</organism>
<dbReference type="AlphaFoldDB" id="X1PRV0"/>
<dbReference type="InterPro" id="IPR056209">
    <property type="entry name" value="SU10_adaptor"/>
</dbReference>
<gene>
    <name evidence="1" type="ORF">S06H3_43625</name>
</gene>
<dbReference type="EMBL" id="BARV01027073">
    <property type="protein sequence ID" value="GAI33609.1"/>
    <property type="molecule type" value="Genomic_DNA"/>
</dbReference>
<accession>X1PRV0</accession>
<evidence type="ECO:0000313" key="1">
    <source>
        <dbReference type="EMBL" id="GAI33609.1"/>
    </source>
</evidence>
<name>X1PRV0_9ZZZZ</name>
<sequence>KNASNDQPSHCVIERQAKRITLYPPPSSTYAGMDYLRIYTVELTANIISWTSELVLPADLHFACAFWACKDGKEDRGLYTQAAYWKRMYDEKVGKGAVDTLHNPARKIRIRSYKD</sequence>
<proteinExistence type="predicted"/>
<reference evidence="1" key="1">
    <citation type="journal article" date="2014" name="Front. Microbiol.">
        <title>High frequency of phylogenetically diverse reductive dehalogenase-homologous genes in deep subseafloor sedimentary metagenomes.</title>
        <authorList>
            <person name="Kawai M."/>
            <person name="Futagami T."/>
            <person name="Toyoda A."/>
            <person name="Takaki Y."/>
            <person name="Nishi S."/>
            <person name="Hori S."/>
            <person name="Arai W."/>
            <person name="Tsubouchi T."/>
            <person name="Morono Y."/>
            <person name="Uchiyama I."/>
            <person name="Ito T."/>
            <person name="Fujiyama A."/>
            <person name="Inagaki F."/>
            <person name="Takami H."/>
        </authorList>
    </citation>
    <scope>NUCLEOTIDE SEQUENCE</scope>
    <source>
        <strain evidence="1">Expedition CK06-06</strain>
    </source>
</reference>
<dbReference type="Pfam" id="PF24175">
    <property type="entry name" value="SU10_adaptor"/>
    <property type="match status" value="1"/>
</dbReference>
<feature type="non-terminal residue" evidence="1">
    <location>
        <position position="1"/>
    </location>
</feature>
<protein>
    <submittedName>
        <fullName evidence="1">Uncharacterized protein</fullName>
    </submittedName>
</protein>